<reference evidence="5 6" key="1">
    <citation type="submission" date="2021-08" db="EMBL/GenBank/DDBJ databases">
        <title>Devosia salina sp. nov., isolated from the South China Sea sediment.</title>
        <authorList>
            <person name="Zhou Z."/>
        </authorList>
    </citation>
    <scope>NUCLEOTIDE SEQUENCE [LARGE SCALE GENOMIC DNA]</scope>
    <source>
        <strain evidence="5 6">SCS-3</strain>
    </source>
</reference>
<proteinExistence type="predicted"/>
<dbReference type="Pfam" id="PF01022">
    <property type="entry name" value="HTH_5"/>
    <property type="match status" value="1"/>
</dbReference>
<dbReference type="PRINTS" id="PR00778">
    <property type="entry name" value="HTHARSR"/>
</dbReference>
<dbReference type="PANTHER" id="PTHR33154:SF33">
    <property type="entry name" value="TRANSCRIPTIONAL REPRESSOR SDPR"/>
    <property type="match status" value="1"/>
</dbReference>
<dbReference type="InterPro" id="IPR001845">
    <property type="entry name" value="HTH_ArsR_DNA-bd_dom"/>
</dbReference>
<dbReference type="CDD" id="cd00090">
    <property type="entry name" value="HTH_ARSR"/>
    <property type="match status" value="1"/>
</dbReference>
<dbReference type="PROSITE" id="PS50987">
    <property type="entry name" value="HTH_ARSR_2"/>
    <property type="match status" value="1"/>
</dbReference>
<keyword evidence="6" id="KW-1185">Reference proteome</keyword>
<name>A0ABX8WFU9_9HYPH</name>
<dbReference type="SUPFAM" id="SSF46785">
    <property type="entry name" value="Winged helix' DNA-binding domain"/>
    <property type="match status" value="1"/>
</dbReference>
<evidence type="ECO:0000259" key="4">
    <source>
        <dbReference type="PROSITE" id="PS50987"/>
    </source>
</evidence>
<evidence type="ECO:0000313" key="6">
    <source>
        <dbReference type="Proteomes" id="UP000825799"/>
    </source>
</evidence>
<evidence type="ECO:0000256" key="3">
    <source>
        <dbReference type="ARBA" id="ARBA00023163"/>
    </source>
</evidence>
<sequence>MQVQSPENSQIDIGTVLSAITDPTRRRVLESLRAGPRSVSAIAADHAVSRPAISQHLKVLGAAGLVRAHKMGRNNFYAIDPAGLQVLRTYVDSFWTDVLAAFQAAALIEHAKGRKPN</sequence>
<dbReference type="SMART" id="SM00418">
    <property type="entry name" value="HTH_ARSR"/>
    <property type="match status" value="1"/>
</dbReference>
<keyword evidence="3" id="KW-0804">Transcription</keyword>
<protein>
    <submittedName>
        <fullName evidence="5">Metalloregulator ArsR/SmtB family transcription factor</fullName>
    </submittedName>
</protein>
<dbReference type="NCBIfam" id="NF033788">
    <property type="entry name" value="HTH_metalloreg"/>
    <property type="match status" value="1"/>
</dbReference>
<evidence type="ECO:0000256" key="1">
    <source>
        <dbReference type="ARBA" id="ARBA00023015"/>
    </source>
</evidence>
<dbReference type="InterPro" id="IPR036390">
    <property type="entry name" value="WH_DNA-bd_sf"/>
</dbReference>
<dbReference type="PANTHER" id="PTHR33154">
    <property type="entry name" value="TRANSCRIPTIONAL REGULATOR, ARSR FAMILY"/>
    <property type="match status" value="1"/>
</dbReference>
<evidence type="ECO:0000256" key="2">
    <source>
        <dbReference type="ARBA" id="ARBA00023125"/>
    </source>
</evidence>
<dbReference type="Gene3D" id="1.10.10.10">
    <property type="entry name" value="Winged helix-like DNA-binding domain superfamily/Winged helix DNA-binding domain"/>
    <property type="match status" value="1"/>
</dbReference>
<evidence type="ECO:0000313" key="5">
    <source>
        <dbReference type="EMBL" id="QYO76322.1"/>
    </source>
</evidence>
<dbReference type="Proteomes" id="UP000825799">
    <property type="component" value="Chromosome"/>
</dbReference>
<dbReference type="EMBL" id="CP080590">
    <property type="protein sequence ID" value="QYO76322.1"/>
    <property type="molecule type" value="Genomic_DNA"/>
</dbReference>
<accession>A0ABX8WFU9</accession>
<gene>
    <name evidence="5" type="ORF">K1X15_17185</name>
</gene>
<organism evidence="5 6">
    <name type="scientific">Devosia salina</name>
    <dbReference type="NCBI Taxonomy" id="2860336"/>
    <lineage>
        <taxon>Bacteria</taxon>
        <taxon>Pseudomonadati</taxon>
        <taxon>Pseudomonadota</taxon>
        <taxon>Alphaproteobacteria</taxon>
        <taxon>Hyphomicrobiales</taxon>
        <taxon>Devosiaceae</taxon>
        <taxon>Devosia</taxon>
    </lineage>
</organism>
<feature type="domain" description="HTH arsR-type" evidence="4">
    <location>
        <begin position="5"/>
        <end position="106"/>
    </location>
</feature>
<dbReference type="InterPro" id="IPR051081">
    <property type="entry name" value="HTH_MetalResp_TranReg"/>
</dbReference>
<dbReference type="RefSeq" id="WP_220304811.1">
    <property type="nucleotide sequence ID" value="NZ_CP080590.1"/>
</dbReference>
<dbReference type="InterPro" id="IPR011991">
    <property type="entry name" value="ArsR-like_HTH"/>
</dbReference>
<dbReference type="InterPro" id="IPR036388">
    <property type="entry name" value="WH-like_DNA-bd_sf"/>
</dbReference>
<keyword evidence="1" id="KW-0805">Transcription regulation</keyword>
<keyword evidence="2" id="KW-0238">DNA-binding</keyword>